<evidence type="ECO:0000313" key="14">
    <source>
        <dbReference type="EMBL" id="MEQ6292073.1"/>
    </source>
</evidence>
<comment type="pathway">
    <text evidence="12">Cell wall biogenesis; peptidoglycan biosynthesis.</text>
</comment>
<dbReference type="InterPro" id="IPR011812">
    <property type="entry name" value="Pep_trsgly"/>
</dbReference>
<dbReference type="HAMAP" id="MF_00766">
    <property type="entry name" value="PGT_MtgA"/>
    <property type="match status" value="1"/>
</dbReference>
<comment type="subcellular location">
    <subcellularLocation>
        <location evidence="1 12">Cell inner membrane</location>
        <topology evidence="1 12">Single-pass membrane protein</topology>
    </subcellularLocation>
</comment>
<proteinExistence type="inferred from homology"/>
<feature type="domain" description="Glycosyl transferase family 51" evidence="13">
    <location>
        <begin position="54"/>
        <end position="221"/>
    </location>
</feature>
<evidence type="ECO:0000256" key="2">
    <source>
        <dbReference type="ARBA" id="ARBA00022475"/>
    </source>
</evidence>
<dbReference type="InterPro" id="IPR036950">
    <property type="entry name" value="PBP_transglycosylase"/>
</dbReference>
<keyword evidence="5 12" id="KW-0808">Transferase</keyword>
<reference evidence="14" key="1">
    <citation type="submission" date="2024-06" db="EMBL/GenBank/DDBJ databases">
        <title>Genome sequence of Vogesella sp. MAHUQ-64.</title>
        <authorList>
            <person name="Huq M.A."/>
        </authorList>
    </citation>
    <scope>NUCLEOTIDE SEQUENCE</scope>
    <source>
        <strain evidence="14">MAHUQ-64</strain>
    </source>
</reference>
<evidence type="ECO:0000256" key="3">
    <source>
        <dbReference type="ARBA" id="ARBA00022519"/>
    </source>
</evidence>
<evidence type="ECO:0000256" key="8">
    <source>
        <dbReference type="ARBA" id="ARBA00022984"/>
    </source>
</evidence>
<evidence type="ECO:0000256" key="11">
    <source>
        <dbReference type="ARBA" id="ARBA00023316"/>
    </source>
</evidence>
<keyword evidence="11 12" id="KW-0961">Cell wall biogenesis/degradation</keyword>
<evidence type="ECO:0000256" key="12">
    <source>
        <dbReference type="HAMAP-Rule" id="MF_00766"/>
    </source>
</evidence>
<dbReference type="RefSeq" id="WP_349589915.1">
    <property type="nucleotide sequence ID" value="NZ_JBEFLD010000008.1"/>
</dbReference>
<evidence type="ECO:0000256" key="9">
    <source>
        <dbReference type="ARBA" id="ARBA00022989"/>
    </source>
</evidence>
<keyword evidence="15" id="KW-1185">Reference proteome</keyword>
<name>A0ABV1M780_9NEIS</name>
<evidence type="ECO:0000256" key="5">
    <source>
        <dbReference type="ARBA" id="ARBA00022679"/>
    </source>
</evidence>
<dbReference type="Pfam" id="PF00912">
    <property type="entry name" value="Transgly"/>
    <property type="match status" value="1"/>
</dbReference>
<evidence type="ECO:0000256" key="6">
    <source>
        <dbReference type="ARBA" id="ARBA00022692"/>
    </source>
</evidence>
<organism evidence="14 15">
    <name type="scientific">Vogesella oryzagri</name>
    <dbReference type="NCBI Taxonomy" id="3160864"/>
    <lineage>
        <taxon>Bacteria</taxon>
        <taxon>Pseudomonadati</taxon>
        <taxon>Pseudomonadota</taxon>
        <taxon>Betaproteobacteria</taxon>
        <taxon>Neisseriales</taxon>
        <taxon>Chromobacteriaceae</taxon>
        <taxon>Vogesella</taxon>
    </lineage>
</organism>
<dbReference type="InterPro" id="IPR023346">
    <property type="entry name" value="Lysozyme-like_dom_sf"/>
</dbReference>
<feature type="transmembrane region" description="Helical" evidence="12">
    <location>
        <begin position="7"/>
        <end position="29"/>
    </location>
</feature>
<comment type="catalytic activity">
    <reaction evidence="12">
        <text>[GlcNAc-(1-&gt;4)-Mur2Ac(oyl-L-Ala-gamma-D-Glu-L-Lys-D-Ala-D-Ala)](n)-di-trans,octa-cis-undecaprenyl diphosphate + beta-D-GlcNAc-(1-&gt;4)-Mur2Ac(oyl-L-Ala-gamma-D-Glu-L-Lys-D-Ala-D-Ala)-di-trans,octa-cis-undecaprenyl diphosphate = [GlcNAc-(1-&gt;4)-Mur2Ac(oyl-L-Ala-gamma-D-Glu-L-Lys-D-Ala-D-Ala)](n+1)-di-trans,octa-cis-undecaprenyl diphosphate + di-trans,octa-cis-undecaprenyl diphosphate + H(+)</text>
        <dbReference type="Rhea" id="RHEA:23708"/>
        <dbReference type="Rhea" id="RHEA-COMP:9602"/>
        <dbReference type="Rhea" id="RHEA-COMP:9603"/>
        <dbReference type="ChEBI" id="CHEBI:15378"/>
        <dbReference type="ChEBI" id="CHEBI:58405"/>
        <dbReference type="ChEBI" id="CHEBI:60033"/>
        <dbReference type="ChEBI" id="CHEBI:78435"/>
        <dbReference type="EC" id="2.4.99.28"/>
    </reaction>
</comment>
<keyword evidence="10 12" id="KW-0472">Membrane</keyword>
<keyword evidence="8 12" id="KW-0573">Peptidoglycan synthesis</keyword>
<keyword evidence="7 12" id="KW-0133">Cell shape</keyword>
<gene>
    <name evidence="12 14" type="primary">mtgA</name>
    <name evidence="14" type="ORF">ABNW52_15775</name>
</gene>
<keyword evidence="2 12" id="KW-1003">Cell membrane</keyword>
<protein>
    <recommendedName>
        <fullName evidence="12">Biosynthetic peptidoglycan transglycosylase</fullName>
        <ecNumber evidence="12">2.4.99.28</ecNumber>
    </recommendedName>
    <alternativeName>
        <fullName evidence="12">Glycan polymerase</fullName>
    </alternativeName>
    <alternativeName>
        <fullName evidence="12">Peptidoglycan glycosyltransferase MtgA</fullName>
        <shortName evidence="12">PGT</shortName>
    </alternativeName>
</protein>
<evidence type="ECO:0000256" key="7">
    <source>
        <dbReference type="ARBA" id="ARBA00022960"/>
    </source>
</evidence>
<keyword evidence="6 12" id="KW-0812">Transmembrane</keyword>
<keyword evidence="9 12" id="KW-1133">Transmembrane helix</keyword>
<keyword evidence="4 12" id="KW-0328">Glycosyltransferase</keyword>
<sequence>MRWTLRIGAVLLAALFLYNLWIFSHIVYWRSNNPSASAFMNEQLAKLQEDDPDAELRHKWVPYERISGNLKRALIASEDAKFVDHEGFDWDGIEAAFDKNLKQGRIVAGGSTISQQLAKNLFLSSRKTPWRKLEEAAITVMLEAVMDKRRIFEIYLNVIEWGNGVFGAEAAAKYYYRNSAARLSAGQAAKLAAMVPNPRFYDAHRNAPGLARKTRIIQRRMAYADTP</sequence>
<dbReference type="InterPro" id="IPR001264">
    <property type="entry name" value="Glyco_trans_51"/>
</dbReference>
<evidence type="ECO:0000313" key="15">
    <source>
        <dbReference type="Proteomes" id="UP001433638"/>
    </source>
</evidence>
<evidence type="ECO:0000256" key="4">
    <source>
        <dbReference type="ARBA" id="ARBA00022676"/>
    </source>
</evidence>
<evidence type="ECO:0000256" key="10">
    <source>
        <dbReference type="ARBA" id="ARBA00023136"/>
    </source>
</evidence>
<dbReference type="SUPFAM" id="SSF53955">
    <property type="entry name" value="Lysozyme-like"/>
    <property type="match status" value="1"/>
</dbReference>
<comment type="similarity">
    <text evidence="12">Belongs to the glycosyltransferase 51 family.</text>
</comment>
<dbReference type="PANTHER" id="PTHR30400">
    <property type="entry name" value="MONOFUNCTIONAL BIOSYNTHETIC PEPTIDOGLYCAN TRANSGLYCOSYLASE"/>
    <property type="match status" value="1"/>
</dbReference>
<dbReference type="Proteomes" id="UP001433638">
    <property type="component" value="Unassembled WGS sequence"/>
</dbReference>
<comment type="caution">
    <text evidence="14">The sequence shown here is derived from an EMBL/GenBank/DDBJ whole genome shotgun (WGS) entry which is preliminary data.</text>
</comment>
<accession>A0ABV1M780</accession>
<dbReference type="EC" id="2.4.99.28" evidence="12"/>
<evidence type="ECO:0000256" key="1">
    <source>
        <dbReference type="ARBA" id="ARBA00004377"/>
    </source>
</evidence>
<evidence type="ECO:0000259" key="13">
    <source>
        <dbReference type="Pfam" id="PF00912"/>
    </source>
</evidence>
<dbReference type="PANTHER" id="PTHR30400:SF0">
    <property type="entry name" value="BIOSYNTHETIC PEPTIDOGLYCAN TRANSGLYCOSYLASE"/>
    <property type="match status" value="1"/>
</dbReference>
<dbReference type="EMBL" id="JBEFLD010000008">
    <property type="protein sequence ID" value="MEQ6292073.1"/>
    <property type="molecule type" value="Genomic_DNA"/>
</dbReference>
<keyword evidence="3 12" id="KW-0997">Cell inner membrane</keyword>
<dbReference type="Gene3D" id="1.10.3810.10">
    <property type="entry name" value="Biosynthetic peptidoglycan transglycosylase-like"/>
    <property type="match status" value="1"/>
</dbReference>
<dbReference type="NCBIfam" id="TIGR02070">
    <property type="entry name" value="mono_pep_trsgly"/>
    <property type="match status" value="1"/>
</dbReference>
<comment type="function">
    <text evidence="12">Peptidoglycan polymerase that catalyzes glycan chain elongation from lipid-linked precursors.</text>
</comment>